<dbReference type="AlphaFoldDB" id="A0A915I2E4"/>
<dbReference type="Proteomes" id="UP000887565">
    <property type="component" value="Unplaced"/>
</dbReference>
<dbReference type="WBParaSite" id="nRc.2.0.1.t08302-RA">
    <property type="protein sequence ID" value="nRc.2.0.1.t08302-RA"/>
    <property type="gene ID" value="nRc.2.0.1.g08302"/>
</dbReference>
<feature type="region of interest" description="Disordered" evidence="1">
    <location>
        <begin position="151"/>
        <end position="174"/>
    </location>
</feature>
<keyword evidence="2" id="KW-1185">Reference proteome</keyword>
<feature type="compositionally biased region" description="Polar residues" evidence="1">
    <location>
        <begin position="157"/>
        <end position="174"/>
    </location>
</feature>
<sequence>MDCHQNDFPHGTMTSARGADHQNVSQCCALTSARGGNHQNAFLQCAMTSARGGNDQYAFPPGAVTSARRADHQNAFPRGPATSAIDAHHPILPYQNTICDKSTIQKMPPRVMQEKSKSTTNSPRMTTTMALTQSIMSLRATSPACSNDIGNRPSPCATPQRQDVLTSARSASSQDSFLQVPMMSTMDVQ</sequence>
<evidence type="ECO:0000313" key="3">
    <source>
        <dbReference type="WBParaSite" id="nRc.2.0.1.t08302-RA"/>
    </source>
</evidence>
<reference evidence="3" key="1">
    <citation type="submission" date="2022-11" db="UniProtKB">
        <authorList>
            <consortium name="WormBaseParasite"/>
        </authorList>
    </citation>
    <scope>IDENTIFICATION</scope>
</reference>
<name>A0A915I2E4_ROMCU</name>
<proteinExistence type="predicted"/>
<accession>A0A915I2E4</accession>
<evidence type="ECO:0000256" key="1">
    <source>
        <dbReference type="SAM" id="MobiDB-lite"/>
    </source>
</evidence>
<organism evidence="2 3">
    <name type="scientific">Romanomermis culicivorax</name>
    <name type="common">Nematode worm</name>
    <dbReference type="NCBI Taxonomy" id="13658"/>
    <lineage>
        <taxon>Eukaryota</taxon>
        <taxon>Metazoa</taxon>
        <taxon>Ecdysozoa</taxon>
        <taxon>Nematoda</taxon>
        <taxon>Enoplea</taxon>
        <taxon>Dorylaimia</taxon>
        <taxon>Mermithida</taxon>
        <taxon>Mermithoidea</taxon>
        <taxon>Mermithidae</taxon>
        <taxon>Romanomermis</taxon>
    </lineage>
</organism>
<protein>
    <submittedName>
        <fullName evidence="3">Uncharacterized protein</fullName>
    </submittedName>
</protein>
<evidence type="ECO:0000313" key="2">
    <source>
        <dbReference type="Proteomes" id="UP000887565"/>
    </source>
</evidence>